<feature type="active site" description="Proton donor" evidence="17">
    <location>
        <position position="198"/>
    </location>
</feature>
<sequence>VFLGSPSVVVYSSCVTSTSPYFSTSISTLAPASISAASLTSTTITHSLTLAIVLLPLTSLPYSQLKMMRYAALTLAAAGLASAQTFSACNPVKGDTCPANTAFGGEASYDFRTSKNMNDLESFFIVDGGIKYNPKVLSFSADTGCEMTIFEESNAPTLTSKNYLFFGKVEVELQAAPGRGIVTSIVLQSDALDEIDWEFVGADQTHVQTNFYALGVNDYTRARYYEVPFNPMTSFHTYTIEWTKESIVFSIDGKVYRTATPAEGNYPQTPMQLKLGTWVGGKGTAQGTIDWAGGLAQWDQAPFAGHYRSLKVWDYAGGDKAGAKQYEYSKGSDGKWQSIQIIGAGEKSGSPGSVGNVASPKPEKSSDKDDKNKAQQSDAPTQSAKNTTTVVQTPTTSAPVASLTVAANTTTTHANGTSSTLTRLVSTSGSPTGSVNAQTTLPSTTSGTPARTSAPAPAAASTLKSSFFVAGIAALFAAMML</sequence>
<dbReference type="Proteomes" id="UP000070054">
    <property type="component" value="Unassembled WGS sequence"/>
</dbReference>
<proteinExistence type="inferred from homology"/>
<dbReference type="GO" id="GO:0009277">
    <property type="term" value="C:fungal-type cell wall"/>
    <property type="evidence" value="ECO:0007669"/>
    <property type="project" value="TreeGrafter"/>
</dbReference>
<evidence type="ECO:0000256" key="18">
    <source>
        <dbReference type="PIRSR" id="PIRSR037299-2"/>
    </source>
</evidence>
<dbReference type="GO" id="GO:0098552">
    <property type="term" value="C:side of membrane"/>
    <property type="evidence" value="ECO:0007669"/>
    <property type="project" value="UniProtKB-KW"/>
</dbReference>
<evidence type="ECO:0000256" key="19">
    <source>
        <dbReference type="SAM" id="MobiDB-lite"/>
    </source>
</evidence>
<keyword evidence="22" id="KW-1185">Reference proteome</keyword>
<evidence type="ECO:0000256" key="10">
    <source>
        <dbReference type="ARBA" id="ARBA00023136"/>
    </source>
</evidence>
<keyword evidence="10" id="KW-0472">Membrane</keyword>
<feature type="non-terminal residue" evidence="21">
    <location>
        <position position="1"/>
    </location>
</feature>
<evidence type="ECO:0000256" key="4">
    <source>
        <dbReference type="ARBA" id="ARBA00012729"/>
    </source>
</evidence>
<evidence type="ECO:0000259" key="20">
    <source>
        <dbReference type="PROSITE" id="PS51762"/>
    </source>
</evidence>
<keyword evidence="15" id="KW-0961">Cell wall biogenesis/degradation</keyword>
<keyword evidence="7" id="KW-0808">Transferase</keyword>
<evidence type="ECO:0000256" key="16">
    <source>
        <dbReference type="ARBA" id="ARBA00038074"/>
    </source>
</evidence>
<comment type="caution">
    <text evidence="21">The sequence shown here is derived from an EMBL/GenBank/DDBJ whole genome shotgun (WGS) entry which is preliminary data.</text>
</comment>
<feature type="compositionally biased region" description="Low complexity" evidence="19">
    <location>
        <begin position="411"/>
        <end position="430"/>
    </location>
</feature>
<feature type="compositionally biased region" description="Low complexity" evidence="19">
    <location>
        <begin position="387"/>
        <end position="397"/>
    </location>
</feature>
<keyword evidence="13" id="KW-0449">Lipoprotein</keyword>
<dbReference type="GO" id="GO:0008843">
    <property type="term" value="F:endochitinase activity"/>
    <property type="evidence" value="ECO:0007669"/>
    <property type="project" value="UniProtKB-EC"/>
</dbReference>
<dbReference type="Pfam" id="PF00722">
    <property type="entry name" value="Glyco_hydro_16"/>
    <property type="match status" value="1"/>
</dbReference>
<feature type="active site" description="Nucleophile" evidence="17">
    <location>
        <position position="194"/>
    </location>
</feature>
<keyword evidence="14" id="KW-0326">Glycosidase</keyword>
<feature type="region of interest" description="Disordered" evidence="19">
    <location>
        <begin position="344"/>
        <end position="397"/>
    </location>
</feature>
<dbReference type="InterPro" id="IPR013320">
    <property type="entry name" value="ConA-like_dom_sf"/>
</dbReference>
<evidence type="ECO:0000256" key="8">
    <source>
        <dbReference type="ARBA" id="ARBA00022729"/>
    </source>
</evidence>
<dbReference type="EMBL" id="JEMN01000591">
    <property type="protein sequence ID" value="KXH59705.1"/>
    <property type="molecule type" value="Genomic_DNA"/>
</dbReference>
<keyword evidence="5" id="KW-0336">GPI-anchor</keyword>
<dbReference type="InterPro" id="IPR050546">
    <property type="entry name" value="Glycosyl_Hydrlase_16"/>
</dbReference>
<name>A0A135UH47_9PEZI</name>
<keyword evidence="12" id="KW-0325">Glycoprotein</keyword>
<dbReference type="GO" id="GO:0031505">
    <property type="term" value="P:fungal-type cell wall organization"/>
    <property type="evidence" value="ECO:0007669"/>
    <property type="project" value="TreeGrafter"/>
</dbReference>
<evidence type="ECO:0000256" key="12">
    <source>
        <dbReference type="ARBA" id="ARBA00023180"/>
    </source>
</evidence>
<dbReference type="PANTHER" id="PTHR10963">
    <property type="entry name" value="GLYCOSYL HYDROLASE-RELATED"/>
    <property type="match status" value="1"/>
</dbReference>
<evidence type="ECO:0000256" key="6">
    <source>
        <dbReference type="ARBA" id="ARBA00022676"/>
    </source>
</evidence>
<dbReference type="GO" id="GO:0005975">
    <property type="term" value="P:carbohydrate metabolic process"/>
    <property type="evidence" value="ECO:0007669"/>
    <property type="project" value="InterPro"/>
</dbReference>
<evidence type="ECO:0000256" key="13">
    <source>
        <dbReference type="ARBA" id="ARBA00023288"/>
    </source>
</evidence>
<feature type="domain" description="GH16" evidence="20">
    <location>
        <begin position="109"/>
        <end position="300"/>
    </location>
</feature>
<evidence type="ECO:0000256" key="14">
    <source>
        <dbReference type="ARBA" id="ARBA00023295"/>
    </source>
</evidence>
<dbReference type="PROSITE" id="PS51762">
    <property type="entry name" value="GH16_2"/>
    <property type="match status" value="1"/>
</dbReference>
<feature type="compositionally biased region" description="Basic and acidic residues" evidence="19">
    <location>
        <begin position="361"/>
        <end position="373"/>
    </location>
</feature>
<keyword evidence="9 21" id="KW-0378">Hydrolase</keyword>
<evidence type="ECO:0000256" key="15">
    <source>
        <dbReference type="ARBA" id="ARBA00023316"/>
    </source>
</evidence>
<feature type="compositionally biased region" description="Low complexity" evidence="19">
    <location>
        <begin position="442"/>
        <end position="454"/>
    </location>
</feature>
<dbReference type="PANTHER" id="PTHR10963:SF68">
    <property type="entry name" value="GLYCOSIDASE CRH1-RELATED"/>
    <property type="match status" value="1"/>
</dbReference>
<dbReference type="PIRSF" id="PIRSF037299">
    <property type="entry name" value="Glycosidase_CRH1_prd"/>
    <property type="match status" value="1"/>
</dbReference>
<evidence type="ECO:0000256" key="17">
    <source>
        <dbReference type="PIRSR" id="PIRSR037299-1"/>
    </source>
</evidence>
<comment type="similarity">
    <text evidence="16">Belongs to the glycosyl hydrolase 16 family. CRH1 subfamily.</text>
</comment>
<feature type="disulfide bond" evidence="18">
    <location>
        <begin position="89"/>
        <end position="97"/>
    </location>
</feature>
<evidence type="ECO:0000256" key="5">
    <source>
        <dbReference type="ARBA" id="ARBA00022622"/>
    </source>
</evidence>
<feature type="region of interest" description="Disordered" evidence="19">
    <location>
        <begin position="411"/>
        <end position="454"/>
    </location>
</feature>
<evidence type="ECO:0000256" key="3">
    <source>
        <dbReference type="ARBA" id="ARBA00004589"/>
    </source>
</evidence>
<dbReference type="GO" id="GO:0016757">
    <property type="term" value="F:glycosyltransferase activity"/>
    <property type="evidence" value="ECO:0007669"/>
    <property type="project" value="UniProtKB-KW"/>
</dbReference>
<keyword evidence="11 18" id="KW-1015">Disulfide bond</keyword>
<evidence type="ECO:0000256" key="2">
    <source>
        <dbReference type="ARBA" id="ARBA00004196"/>
    </source>
</evidence>
<dbReference type="OrthoDB" id="4781at2759"/>
<accession>A0A135UH47</accession>
<dbReference type="EC" id="3.2.1.14" evidence="4"/>
<organism evidence="21 22">
    <name type="scientific">Colletotrichum nymphaeae SA-01</name>
    <dbReference type="NCBI Taxonomy" id="1460502"/>
    <lineage>
        <taxon>Eukaryota</taxon>
        <taxon>Fungi</taxon>
        <taxon>Dikarya</taxon>
        <taxon>Ascomycota</taxon>
        <taxon>Pezizomycotina</taxon>
        <taxon>Sordariomycetes</taxon>
        <taxon>Hypocreomycetidae</taxon>
        <taxon>Glomerellales</taxon>
        <taxon>Glomerellaceae</taxon>
        <taxon>Colletotrichum</taxon>
        <taxon>Colletotrichum acutatum species complex</taxon>
    </lineage>
</organism>
<dbReference type="Gene3D" id="2.60.120.200">
    <property type="match status" value="1"/>
</dbReference>
<evidence type="ECO:0000313" key="21">
    <source>
        <dbReference type="EMBL" id="KXH59705.1"/>
    </source>
</evidence>
<evidence type="ECO:0000313" key="22">
    <source>
        <dbReference type="Proteomes" id="UP000070054"/>
    </source>
</evidence>
<feature type="compositionally biased region" description="Polar residues" evidence="19">
    <location>
        <begin position="431"/>
        <end position="441"/>
    </location>
</feature>
<evidence type="ECO:0000256" key="7">
    <source>
        <dbReference type="ARBA" id="ARBA00022679"/>
    </source>
</evidence>
<reference evidence="21 22" key="1">
    <citation type="submission" date="2014-02" db="EMBL/GenBank/DDBJ databases">
        <title>The genome sequence of Colletotrichum nymphaeae SA-01.</title>
        <authorList>
            <person name="Baroncelli R."/>
            <person name="Thon M.R."/>
        </authorList>
    </citation>
    <scope>NUCLEOTIDE SEQUENCE [LARGE SCALE GENOMIC DNA]</scope>
    <source>
        <strain evidence="21 22">SA-01</strain>
    </source>
</reference>
<comment type="catalytic activity">
    <reaction evidence="1">
        <text>Random endo-hydrolysis of N-acetyl-beta-D-glucosaminide (1-&gt;4)-beta-linkages in chitin and chitodextrins.</text>
        <dbReference type="EC" id="3.2.1.14"/>
    </reaction>
</comment>
<dbReference type="SUPFAM" id="SSF49899">
    <property type="entry name" value="Concanavalin A-like lectins/glucanases"/>
    <property type="match status" value="1"/>
</dbReference>
<dbReference type="InterPro" id="IPR017168">
    <property type="entry name" value="CHR-like"/>
</dbReference>
<dbReference type="InterPro" id="IPR000757">
    <property type="entry name" value="Beta-glucanase-like"/>
</dbReference>
<keyword evidence="8" id="KW-0732">Signal</keyword>
<comment type="subcellular location">
    <subcellularLocation>
        <location evidence="2">Cell envelope</location>
    </subcellularLocation>
    <subcellularLocation>
        <location evidence="3">Membrane</location>
        <topology evidence="3">Lipid-anchor</topology>
        <topology evidence="3">GPI-anchor</topology>
    </subcellularLocation>
</comment>
<dbReference type="AlphaFoldDB" id="A0A135UH47"/>
<evidence type="ECO:0000256" key="9">
    <source>
        <dbReference type="ARBA" id="ARBA00022801"/>
    </source>
</evidence>
<keyword evidence="6" id="KW-0328">Glycosyltransferase</keyword>
<gene>
    <name evidence="21" type="ORF">CNYM01_11108</name>
</gene>
<protein>
    <recommendedName>
        <fullName evidence="4">chitinase</fullName>
        <ecNumber evidence="4">3.2.1.14</ecNumber>
    </recommendedName>
</protein>
<evidence type="ECO:0000256" key="1">
    <source>
        <dbReference type="ARBA" id="ARBA00000822"/>
    </source>
</evidence>
<evidence type="ECO:0000256" key="11">
    <source>
        <dbReference type="ARBA" id="ARBA00023157"/>
    </source>
</evidence>